<keyword evidence="2" id="KW-1185">Reference proteome</keyword>
<protein>
    <submittedName>
        <fullName evidence="1">TIGR02530 family flagellar biosynthesis protein</fullName>
    </submittedName>
</protein>
<sequence length="127" mass="13918">MDNRMTIAQLRLTSANAQLRKQVQAQADSSSSPASFKEVLNRNVLKFSQHAELRMQQRGISFKPETINEIVNAIDQAAAKGAKDSLVVYRDVAMIVNIPSRTVVTAMDGKSLQGNVFTQIDSAVIVN</sequence>
<dbReference type="RefSeq" id="WP_256555044.1">
    <property type="nucleotide sequence ID" value="NZ_JANHOF010000001.1"/>
</dbReference>
<dbReference type="EMBL" id="JBHLVF010000041">
    <property type="protein sequence ID" value="MFC0395042.1"/>
    <property type="molecule type" value="Genomic_DNA"/>
</dbReference>
<comment type="caution">
    <text evidence="1">The sequence shown here is derived from an EMBL/GenBank/DDBJ whole genome shotgun (WGS) entry which is preliminary data.</text>
</comment>
<name>A0ABV6JH50_9BACL</name>
<keyword evidence="1" id="KW-0966">Cell projection</keyword>
<dbReference type="InterPro" id="IPR013367">
    <property type="entry name" value="Flagellar_put"/>
</dbReference>
<dbReference type="Pfam" id="PF12611">
    <property type="entry name" value="Flagellar_put"/>
    <property type="match status" value="1"/>
</dbReference>
<reference evidence="1 2" key="1">
    <citation type="submission" date="2024-09" db="EMBL/GenBank/DDBJ databases">
        <authorList>
            <person name="Sun Q."/>
            <person name="Mori K."/>
        </authorList>
    </citation>
    <scope>NUCLEOTIDE SEQUENCE [LARGE SCALE GENOMIC DNA]</scope>
    <source>
        <strain evidence="1 2">CCM 4839</strain>
    </source>
</reference>
<dbReference type="NCBIfam" id="TIGR02530">
    <property type="entry name" value="flg_new"/>
    <property type="match status" value="1"/>
</dbReference>
<keyword evidence="1" id="KW-0969">Cilium</keyword>
<dbReference type="Proteomes" id="UP001589818">
    <property type="component" value="Unassembled WGS sequence"/>
</dbReference>
<evidence type="ECO:0000313" key="2">
    <source>
        <dbReference type="Proteomes" id="UP001589818"/>
    </source>
</evidence>
<proteinExistence type="predicted"/>
<gene>
    <name evidence="1" type="ORF">ACFFJ8_27215</name>
</gene>
<accession>A0ABV6JH50</accession>
<evidence type="ECO:0000313" key="1">
    <source>
        <dbReference type="EMBL" id="MFC0395042.1"/>
    </source>
</evidence>
<organism evidence="1 2">
    <name type="scientific">Paenibacillus mendelii</name>
    <dbReference type="NCBI Taxonomy" id="206163"/>
    <lineage>
        <taxon>Bacteria</taxon>
        <taxon>Bacillati</taxon>
        <taxon>Bacillota</taxon>
        <taxon>Bacilli</taxon>
        <taxon>Bacillales</taxon>
        <taxon>Paenibacillaceae</taxon>
        <taxon>Paenibacillus</taxon>
    </lineage>
</organism>
<keyword evidence="1" id="KW-0282">Flagellum</keyword>